<dbReference type="EMBL" id="CP026520">
    <property type="protein sequence ID" value="QAV17907.1"/>
    <property type="molecule type" value="Genomic_DNA"/>
</dbReference>
<sequence length="122" mass="13768">MDTYIKHAKVTRITNHKDVKVADVEFAVEGFDKPLLAKFEKPHGASSSGSAGETSFKLGPVYRNDADLTLDWYNDNLHDAYEDVTAELLSSSTNIYELQKDQLEARLLEHGDVKRELEEGRL</sequence>
<keyword evidence="4" id="KW-1185">Reference proteome</keyword>
<proteinExistence type="predicted"/>
<name>A0A410WUF7_9BACL</name>
<dbReference type="Proteomes" id="UP001527202">
    <property type="component" value="Unassembled WGS sequence"/>
</dbReference>
<dbReference type="KEGG" id="pchi:PC41400_09610"/>
<accession>A0A410WUF7</accession>
<dbReference type="OrthoDB" id="2665147at2"/>
<evidence type="ECO:0000313" key="2">
    <source>
        <dbReference type="EMBL" id="QAV17907.1"/>
    </source>
</evidence>
<evidence type="ECO:0000313" key="3">
    <source>
        <dbReference type="Proteomes" id="UP000288943"/>
    </source>
</evidence>
<dbReference type="RefSeq" id="WP_042230963.1">
    <property type="nucleotide sequence ID" value="NZ_CP026520.1"/>
</dbReference>
<protein>
    <submittedName>
        <fullName evidence="2">Uncharacterized protein</fullName>
    </submittedName>
</protein>
<dbReference type="Proteomes" id="UP000288943">
    <property type="component" value="Chromosome"/>
</dbReference>
<gene>
    <name evidence="1" type="ORF">M5X16_04520</name>
    <name evidence="2" type="ORF">PC41400_09610</name>
</gene>
<evidence type="ECO:0000313" key="1">
    <source>
        <dbReference type="EMBL" id="MCY9595039.1"/>
    </source>
</evidence>
<reference evidence="2 3" key="1">
    <citation type="submission" date="2018-01" db="EMBL/GenBank/DDBJ databases">
        <title>The whole genome sequencing and assembly of Paenibacillus chitinolyticus KCCM 41400 strain.</title>
        <authorList>
            <person name="Kim J.-Y."/>
            <person name="Park M.-K."/>
            <person name="Lee Y.-J."/>
            <person name="Yi H."/>
            <person name="Bahn Y.-S."/>
            <person name="Kim J.F."/>
            <person name="Lee D.-W."/>
        </authorList>
    </citation>
    <scope>NUCLEOTIDE SEQUENCE [LARGE SCALE GENOMIC DNA]</scope>
    <source>
        <strain evidence="2 3">KCCM 41400</strain>
    </source>
</reference>
<organism evidence="2 3">
    <name type="scientific">Paenibacillus chitinolyticus</name>
    <dbReference type="NCBI Taxonomy" id="79263"/>
    <lineage>
        <taxon>Bacteria</taxon>
        <taxon>Bacillati</taxon>
        <taxon>Bacillota</taxon>
        <taxon>Bacilli</taxon>
        <taxon>Bacillales</taxon>
        <taxon>Paenibacillaceae</taxon>
        <taxon>Paenibacillus</taxon>
    </lineage>
</organism>
<evidence type="ECO:0000313" key="4">
    <source>
        <dbReference type="Proteomes" id="UP001527202"/>
    </source>
</evidence>
<dbReference type="EMBL" id="JAMDMJ010000004">
    <property type="protein sequence ID" value="MCY9595039.1"/>
    <property type="molecule type" value="Genomic_DNA"/>
</dbReference>
<reference evidence="1 4" key="2">
    <citation type="submission" date="2022-05" db="EMBL/GenBank/DDBJ databases">
        <title>Genome Sequencing of Bee-Associated Microbes.</title>
        <authorList>
            <person name="Dunlap C."/>
        </authorList>
    </citation>
    <scope>NUCLEOTIDE SEQUENCE [LARGE SCALE GENOMIC DNA]</scope>
    <source>
        <strain evidence="1 4">NRRL B-23120</strain>
    </source>
</reference>
<dbReference type="GeneID" id="95375062"/>
<dbReference type="AlphaFoldDB" id="A0A410WUF7"/>